<evidence type="ECO:0000256" key="7">
    <source>
        <dbReference type="ARBA" id="ARBA00048169"/>
    </source>
</evidence>
<dbReference type="PROSITE" id="PS00533">
    <property type="entry name" value="PORPHOBILINOGEN_DEAM"/>
    <property type="match status" value="1"/>
</dbReference>
<evidence type="ECO:0000256" key="8">
    <source>
        <dbReference type="HAMAP-Rule" id="MF_00260"/>
    </source>
</evidence>
<evidence type="ECO:0000256" key="5">
    <source>
        <dbReference type="ARBA" id="ARBA00022679"/>
    </source>
</evidence>
<protein>
    <recommendedName>
        <fullName evidence="8">Porphobilinogen deaminase</fullName>
        <shortName evidence="8">PBG</shortName>
        <ecNumber evidence="8">2.5.1.61</ecNumber>
    </recommendedName>
    <alternativeName>
        <fullName evidence="8">Hydroxymethylbilane synthase</fullName>
        <shortName evidence="8">HMBS</shortName>
    </alternativeName>
    <alternativeName>
        <fullName evidence="8">Pre-uroporphyrinogen synthase</fullName>
    </alternativeName>
</protein>
<accession>D5VDP3</accession>
<dbReference type="InterPro" id="IPR036803">
    <property type="entry name" value="Porphobilinogen_deaminase_C_sf"/>
</dbReference>
<comment type="cofactor">
    <cofactor evidence="8">
        <name>dipyrromethane</name>
        <dbReference type="ChEBI" id="CHEBI:60342"/>
    </cofactor>
    <text evidence="8">Binds 1 dipyrromethane group covalently.</text>
</comment>
<dbReference type="Pfam" id="PF01379">
    <property type="entry name" value="Porphobil_deam"/>
    <property type="match status" value="1"/>
</dbReference>
<sequence length="333" mass="35008">MNFASAGNVPTVSRQPPIRIGARGSKLSLAQSGLMQARIAAALGAPAGASKEEIEAFAPLIPIVTSGDRIQDRRLMEIGGKGLFTKEIEEALLDGRIDCAVHSLKDMPAELPPGLVLAATPEREDPRDAFISHVCERLEDLPKGARLGTASLRRQAQALHVRPDLEIVMLRGNVDTRLAKLERGEADAILLAQSGLNRLGLGHLTKSWIDPDACPPAPGQGALVIETRAEDIGAAWLDAVRCRPTTIAVAAERGALLALEGSCRTAIGARATLDGARLSMIVEALTPNGAQRFRRHGEITLSGGDDAGEALALGLKLGAEVRAEGGDAILLPE</sequence>
<dbReference type="EMBL" id="CP002008">
    <property type="protein sequence ID" value="ADG08593.1"/>
    <property type="molecule type" value="Genomic_DNA"/>
</dbReference>
<dbReference type="HOGENOM" id="CLU_019704_1_0_5"/>
<comment type="similarity">
    <text evidence="3 8">Belongs to the HMBS family.</text>
</comment>
<dbReference type="SUPFAM" id="SSF54782">
    <property type="entry name" value="Porphobilinogen deaminase (hydroxymethylbilane synthase), C-terminal domain"/>
    <property type="match status" value="1"/>
</dbReference>
<dbReference type="UniPathway" id="UPA00251">
    <property type="reaction ID" value="UER00319"/>
</dbReference>
<evidence type="ECO:0000256" key="6">
    <source>
        <dbReference type="ARBA" id="ARBA00023244"/>
    </source>
</evidence>
<comment type="miscellaneous">
    <text evidence="8">The porphobilinogen subunits are added to the dipyrromethane group.</text>
</comment>
<comment type="pathway">
    <text evidence="2 8">Porphyrin-containing compound metabolism; protoporphyrin-IX biosynthesis; coproporphyrinogen-III from 5-aminolevulinate: step 2/4.</text>
</comment>
<dbReference type="InterPro" id="IPR022419">
    <property type="entry name" value="Porphobilin_deaminase_cofac_BS"/>
</dbReference>
<feature type="domain" description="Porphobilinogen deaminase N-terminal" evidence="9">
    <location>
        <begin position="18"/>
        <end position="231"/>
    </location>
</feature>
<dbReference type="InterPro" id="IPR022418">
    <property type="entry name" value="Porphobilinogen_deaminase_C"/>
</dbReference>
<reference evidence="12" key="1">
    <citation type="journal article" date="2011" name="J. Bacteriol.">
        <title>Genome sequences of eight morphologically diverse alphaproteobacteria.</title>
        <authorList>
            <consortium name="US DOE Joint Genome Institute"/>
            <person name="Brown P.J."/>
            <person name="Kysela D.T."/>
            <person name="Buechlein A."/>
            <person name="Hemmerich C."/>
            <person name="Brun Y.V."/>
        </authorList>
    </citation>
    <scope>NUCLEOTIDE SEQUENCE [LARGE SCALE GENOMIC DNA]</scope>
    <source>
        <strain evidence="12">ATCC 21756 / DSM 7131 / JCM 7823 / NBRC 15250 / LMG 17158 / TK0059</strain>
    </source>
</reference>
<dbReference type="KEGG" id="cse:Cseg_0063"/>
<evidence type="ECO:0000313" key="11">
    <source>
        <dbReference type="EMBL" id="ADG08593.1"/>
    </source>
</evidence>
<evidence type="ECO:0000256" key="3">
    <source>
        <dbReference type="ARBA" id="ARBA00005638"/>
    </source>
</evidence>
<dbReference type="PANTHER" id="PTHR11557:SF0">
    <property type="entry name" value="PORPHOBILINOGEN DEAMINASE"/>
    <property type="match status" value="1"/>
</dbReference>
<dbReference type="PIRSF" id="PIRSF001438">
    <property type="entry name" value="4pyrrol_synth_OHMeBilane_synth"/>
    <property type="match status" value="1"/>
</dbReference>
<dbReference type="NCBIfam" id="TIGR00212">
    <property type="entry name" value="hemC"/>
    <property type="match status" value="1"/>
</dbReference>
<dbReference type="STRING" id="509190.Cseg_0063"/>
<keyword evidence="6 8" id="KW-0627">Porphyrin biosynthesis</keyword>
<dbReference type="PANTHER" id="PTHR11557">
    <property type="entry name" value="PORPHOBILINOGEN DEAMINASE"/>
    <property type="match status" value="1"/>
</dbReference>
<comment type="catalytic activity">
    <reaction evidence="7 8">
        <text>4 porphobilinogen + H2O = hydroxymethylbilane + 4 NH4(+)</text>
        <dbReference type="Rhea" id="RHEA:13185"/>
        <dbReference type="ChEBI" id="CHEBI:15377"/>
        <dbReference type="ChEBI" id="CHEBI:28938"/>
        <dbReference type="ChEBI" id="CHEBI:57845"/>
        <dbReference type="ChEBI" id="CHEBI:58126"/>
        <dbReference type="EC" id="2.5.1.61"/>
    </reaction>
</comment>
<dbReference type="eggNOG" id="COG0181">
    <property type="taxonomic scope" value="Bacteria"/>
</dbReference>
<gene>
    <name evidence="8" type="primary">hemC</name>
    <name evidence="11" type="ordered locus">Cseg_0063</name>
</gene>
<dbReference type="GO" id="GO:0005737">
    <property type="term" value="C:cytoplasm"/>
    <property type="evidence" value="ECO:0007669"/>
    <property type="project" value="UniProtKB-UniRule"/>
</dbReference>
<evidence type="ECO:0000256" key="4">
    <source>
        <dbReference type="ARBA" id="ARBA00011245"/>
    </source>
</evidence>
<dbReference type="GO" id="GO:0004418">
    <property type="term" value="F:hydroxymethylbilane synthase activity"/>
    <property type="evidence" value="ECO:0007669"/>
    <property type="project" value="UniProtKB-UniRule"/>
</dbReference>
<dbReference type="PRINTS" id="PR00151">
    <property type="entry name" value="PORPHBDMNASE"/>
</dbReference>
<name>D5VDP3_CAUST</name>
<evidence type="ECO:0000259" key="10">
    <source>
        <dbReference type="Pfam" id="PF03900"/>
    </source>
</evidence>
<evidence type="ECO:0000313" key="12">
    <source>
        <dbReference type="Proteomes" id="UP000002629"/>
    </source>
</evidence>
<dbReference type="SUPFAM" id="SSF53850">
    <property type="entry name" value="Periplasmic binding protein-like II"/>
    <property type="match status" value="1"/>
</dbReference>
<dbReference type="Gene3D" id="3.30.160.40">
    <property type="entry name" value="Porphobilinogen deaminase, C-terminal domain"/>
    <property type="match status" value="1"/>
</dbReference>
<dbReference type="Proteomes" id="UP000002629">
    <property type="component" value="Chromosome"/>
</dbReference>
<dbReference type="AlphaFoldDB" id="D5VDP3"/>
<dbReference type="HAMAP" id="MF_00260">
    <property type="entry name" value="Porphobil_deam"/>
    <property type="match status" value="1"/>
</dbReference>
<feature type="domain" description="Porphobilinogen deaminase C-terminal" evidence="10">
    <location>
        <begin position="247"/>
        <end position="321"/>
    </location>
</feature>
<dbReference type="Gene3D" id="3.40.190.10">
    <property type="entry name" value="Periplasmic binding protein-like II"/>
    <property type="match status" value="2"/>
</dbReference>
<comment type="function">
    <text evidence="1 8">Tetrapolymerization of the monopyrrole PBG into the hydroxymethylbilane pre-uroporphyrinogen in several discrete steps.</text>
</comment>
<keyword evidence="5 8" id="KW-0808">Transferase</keyword>
<organism evidence="11 12">
    <name type="scientific">Caulobacter segnis (strain ATCC 21756 / DSM 7131 / JCM 7823 / NBRC 15250 / LMG 17158 / TK0059)</name>
    <name type="common">Mycoplana segnis</name>
    <dbReference type="NCBI Taxonomy" id="509190"/>
    <lineage>
        <taxon>Bacteria</taxon>
        <taxon>Pseudomonadati</taxon>
        <taxon>Pseudomonadota</taxon>
        <taxon>Alphaproteobacteria</taxon>
        <taxon>Caulobacterales</taxon>
        <taxon>Caulobacteraceae</taxon>
        <taxon>Caulobacter</taxon>
    </lineage>
</organism>
<evidence type="ECO:0000256" key="1">
    <source>
        <dbReference type="ARBA" id="ARBA00002869"/>
    </source>
</evidence>
<evidence type="ECO:0000256" key="2">
    <source>
        <dbReference type="ARBA" id="ARBA00004735"/>
    </source>
</evidence>
<feature type="modified residue" description="S-(dipyrrolylmethanemethyl)cysteine" evidence="8">
    <location>
        <position position="263"/>
    </location>
</feature>
<proteinExistence type="inferred from homology"/>
<dbReference type="InterPro" id="IPR000860">
    <property type="entry name" value="HemC"/>
</dbReference>
<evidence type="ECO:0000259" key="9">
    <source>
        <dbReference type="Pfam" id="PF01379"/>
    </source>
</evidence>
<comment type="subunit">
    <text evidence="4 8">Monomer.</text>
</comment>
<dbReference type="EC" id="2.5.1.61" evidence="8"/>
<dbReference type="GO" id="GO:0006782">
    <property type="term" value="P:protoporphyrinogen IX biosynthetic process"/>
    <property type="evidence" value="ECO:0007669"/>
    <property type="project" value="UniProtKB-UniRule"/>
</dbReference>
<dbReference type="InterPro" id="IPR022417">
    <property type="entry name" value="Porphobilin_deaminase_N"/>
</dbReference>
<dbReference type="Pfam" id="PF03900">
    <property type="entry name" value="Porphobil_deamC"/>
    <property type="match status" value="1"/>
</dbReference>
<dbReference type="FunFam" id="3.40.190.10:FF:000005">
    <property type="entry name" value="Porphobilinogen deaminase"/>
    <property type="match status" value="1"/>
</dbReference>